<dbReference type="EMBL" id="CP065053">
    <property type="protein sequence ID" value="QPI53289.1"/>
    <property type="molecule type" value="Genomic_DNA"/>
</dbReference>
<proteinExistence type="predicted"/>
<keyword evidence="1 2" id="KW-0808">Transferase</keyword>
<dbReference type="InterPro" id="IPR050483">
    <property type="entry name" value="CoA-transferase_III_domain"/>
</dbReference>
<dbReference type="GO" id="GO:0016740">
    <property type="term" value="F:transferase activity"/>
    <property type="evidence" value="ECO:0007669"/>
    <property type="project" value="UniProtKB-KW"/>
</dbReference>
<dbReference type="InterPro" id="IPR023606">
    <property type="entry name" value="CoA-Trfase_III_dom_1_sf"/>
</dbReference>
<accession>A0AA48WLV8</accession>
<evidence type="ECO:0000313" key="2">
    <source>
        <dbReference type="EMBL" id="QPI53289.1"/>
    </source>
</evidence>
<name>A0AA48WLV8_9BURK</name>
<dbReference type="Proteomes" id="UP000662888">
    <property type="component" value="Chromosome"/>
</dbReference>
<evidence type="ECO:0000313" key="3">
    <source>
        <dbReference type="Proteomes" id="UP000662888"/>
    </source>
</evidence>
<dbReference type="PANTHER" id="PTHR48207">
    <property type="entry name" value="SUCCINATE--HYDROXYMETHYLGLUTARATE COA-TRANSFERASE"/>
    <property type="match status" value="1"/>
</dbReference>
<sequence length="407" mass="43809">MPKALGHIRVLDLSRVLAGPWCSQNLADLGADVIKIERPGVGDDTRAWGPPYARDADGNNTSEAAYFLTANRGKRSVTVDIATPEGQAIIRDLAREADVVLENYKVGQLKRYGLDYDSLKEIKPDLVYCSVTGFGQDGPYAHRAGYDFLIQGMGGLMSVTGERDDLPGGGPQKAGVALTDLMTGMYATVAVLAALTHRDRTGQGQYIDMALLDTQVAMLANVGSNYLNSGKAPKRWGNAHANIVPYQTFACADGHIIVATGNDGQYQKFVEAGGRPDLGADPRFTTNPLRVQHRDVLVPLLAEMVKTRTRDEWIAQLEAVGVPCGPINDIGEVFENAQVKARGVAIEMDHPAAGKVKLVRSPMKMSLTPAQADLPPPMLGQHTDEVLRDLLGRSDEEIAALRAKGAI</sequence>
<evidence type="ECO:0000256" key="1">
    <source>
        <dbReference type="ARBA" id="ARBA00022679"/>
    </source>
</evidence>
<dbReference type="Gene3D" id="3.30.1540.10">
    <property type="entry name" value="formyl-coa transferase, domain 3"/>
    <property type="match status" value="1"/>
</dbReference>
<gene>
    <name evidence="2" type="ORF">IV454_15670</name>
</gene>
<dbReference type="InterPro" id="IPR003673">
    <property type="entry name" value="CoA-Trfase_fam_III"/>
</dbReference>
<dbReference type="Gene3D" id="3.40.50.10540">
    <property type="entry name" value="Crotonobetainyl-coa:carnitine coa-transferase, domain 1"/>
    <property type="match status" value="1"/>
</dbReference>
<dbReference type="Pfam" id="PF02515">
    <property type="entry name" value="CoA_transf_3"/>
    <property type="match status" value="1"/>
</dbReference>
<dbReference type="PANTHER" id="PTHR48207:SF3">
    <property type="entry name" value="SUCCINATE--HYDROXYMETHYLGLUTARATE COA-TRANSFERASE"/>
    <property type="match status" value="1"/>
</dbReference>
<keyword evidence="3" id="KW-1185">Reference proteome</keyword>
<protein>
    <submittedName>
        <fullName evidence="2">CoA transferase</fullName>
    </submittedName>
</protein>
<dbReference type="InterPro" id="IPR044855">
    <property type="entry name" value="CoA-Trfase_III_dom3_sf"/>
</dbReference>
<reference evidence="2 3" key="1">
    <citation type="submission" date="2020-11" db="EMBL/GenBank/DDBJ databases">
        <authorList>
            <person name="Sun Q."/>
        </authorList>
    </citation>
    <scope>NUCLEOTIDE SEQUENCE [LARGE SCALE GENOMIC DNA]</scope>
    <source>
        <strain evidence="2 3">P8398</strain>
    </source>
</reference>
<organism evidence="2 3">
    <name type="scientific">Massilia antarctica</name>
    <dbReference type="NCBI Taxonomy" id="2765360"/>
    <lineage>
        <taxon>Bacteria</taxon>
        <taxon>Pseudomonadati</taxon>
        <taxon>Pseudomonadota</taxon>
        <taxon>Betaproteobacteria</taxon>
        <taxon>Burkholderiales</taxon>
        <taxon>Oxalobacteraceae</taxon>
        <taxon>Telluria group</taxon>
        <taxon>Massilia</taxon>
    </lineage>
</organism>
<dbReference type="SUPFAM" id="SSF89796">
    <property type="entry name" value="CoA-transferase family III (CaiB/BaiF)"/>
    <property type="match status" value="1"/>
</dbReference>